<comment type="caution">
    <text evidence="2">The sequence shown here is derived from an EMBL/GenBank/DDBJ whole genome shotgun (WGS) entry which is preliminary data.</text>
</comment>
<evidence type="ECO:0000313" key="2">
    <source>
        <dbReference type="EMBL" id="PAT06394.1"/>
    </source>
</evidence>
<accession>A0ABX4HAM7</accession>
<feature type="compositionally biased region" description="Gly residues" evidence="1">
    <location>
        <begin position="255"/>
        <end position="282"/>
    </location>
</feature>
<organism evidence="2 3">
    <name type="scientific">Corynebacterium hadale</name>
    <dbReference type="NCBI Taxonomy" id="2026255"/>
    <lineage>
        <taxon>Bacteria</taxon>
        <taxon>Bacillati</taxon>
        <taxon>Actinomycetota</taxon>
        <taxon>Actinomycetes</taxon>
        <taxon>Mycobacteriales</taxon>
        <taxon>Corynebacteriaceae</taxon>
        <taxon>Corynebacterium</taxon>
    </lineage>
</organism>
<protein>
    <recommendedName>
        <fullName evidence="4">DUF1542 domain-containing protein</fullName>
    </recommendedName>
</protein>
<reference evidence="2 3" key="1">
    <citation type="submission" date="2017-08" db="EMBL/GenBank/DDBJ databases">
        <title>Whole genome sequences of 6 clinical strains closest to Corynebacterium imitans.</title>
        <authorList>
            <person name="Bernier A.-M."/>
            <person name="Burdz T."/>
            <person name="Bernard K."/>
        </authorList>
    </citation>
    <scope>NUCLEOTIDE SEQUENCE [LARGE SCALE GENOMIC DNA]</scope>
    <source>
        <strain evidence="2 3">NML93-0607</strain>
    </source>
</reference>
<name>A0ABX4HAM7_9CORY</name>
<evidence type="ECO:0008006" key="4">
    <source>
        <dbReference type="Google" id="ProtNLM"/>
    </source>
</evidence>
<dbReference type="EMBL" id="NSGO01000004">
    <property type="protein sequence ID" value="PAT06394.1"/>
    <property type="molecule type" value="Genomic_DNA"/>
</dbReference>
<gene>
    <name evidence="2" type="ORF">CKJ81_04680</name>
</gene>
<sequence length="282" mass="29353">MWPFVFLIVGIALCAFIVNRSGNDPRERVLFDTAVSDAKRWTDRLGTQLSGLTGGDEASRQALADANERHDAAQSALAYAQTPDEVRAARNAALEGMHYLNAAREIMGMATESRLPKLRDQLEAGRVGEERMIRQEDGPTLLASPMPSVSTPHFYPGGAVAGRPVPAGWYSDPWWKPALVAGTWAAGAAALSSSVYAEAEEDPRKKMESASGSGGGSGDWSSTPSSGNATFDNESRGGGFDVDDNRGRGDDGSDGDSGGDGWFGGFFGGDGGDGGGDGGGGD</sequence>
<proteinExistence type="predicted"/>
<dbReference type="Proteomes" id="UP000218281">
    <property type="component" value="Unassembled WGS sequence"/>
</dbReference>
<keyword evidence="3" id="KW-1185">Reference proteome</keyword>
<evidence type="ECO:0000256" key="1">
    <source>
        <dbReference type="SAM" id="MobiDB-lite"/>
    </source>
</evidence>
<evidence type="ECO:0000313" key="3">
    <source>
        <dbReference type="Proteomes" id="UP000218281"/>
    </source>
</evidence>
<feature type="region of interest" description="Disordered" evidence="1">
    <location>
        <begin position="198"/>
        <end position="282"/>
    </location>
</feature>